<evidence type="ECO:0008006" key="5">
    <source>
        <dbReference type="Google" id="ProtNLM"/>
    </source>
</evidence>
<reference evidence="3 4" key="1">
    <citation type="submission" date="2014-09" db="EMBL/GenBank/DDBJ databases">
        <title>Genome sequencing and annotation of Bacillus Okhensis strain Kh10-101T.</title>
        <authorList>
            <person name="Prakash J.S."/>
        </authorList>
    </citation>
    <scope>NUCLEOTIDE SEQUENCE [LARGE SCALE GENOMIC DNA]</scope>
    <source>
        <strain evidence="4">Kh10-101T</strain>
    </source>
</reference>
<feature type="domain" description="Purine catabolism PurC-like" evidence="1">
    <location>
        <begin position="6"/>
        <end position="124"/>
    </location>
</feature>
<evidence type="ECO:0000313" key="4">
    <source>
        <dbReference type="Proteomes" id="UP000030832"/>
    </source>
</evidence>
<proteinExistence type="predicted"/>
<feature type="non-terminal residue" evidence="3">
    <location>
        <position position="449"/>
    </location>
</feature>
<dbReference type="PANTHER" id="PTHR33744:SF1">
    <property type="entry name" value="DNA-BINDING TRANSCRIPTIONAL ACTIVATOR ADER"/>
    <property type="match status" value="1"/>
</dbReference>
<protein>
    <recommendedName>
        <fullName evidence="5">Purine catabolism PurC-like domain-containing protein</fullName>
    </recommendedName>
</protein>
<dbReference type="RefSeq" id="WP_034633272.1">
    <property type="nucleotide sequence ID" value="NZ_JRJU01000047.1"/>
</dbReference>
<evidence type="ECO:0000259" key="1">
    <source>
        <dbReference type="Pfam" id="PF07905"/>
    </source>
</evidence>
<dbReference type="PANTHER" id="PTHR33744">
    <property type="entry name" value="CARBOHYDRATE DIACID REGULATOR"/>
    <property type="match status" value="1"/>
</dbReference>
<dbReference type="InterPro" id="IPR041522">
    <property type="entry name" value="CdaR_GGDEF"/>
</dbReference>
<dbReference type="InterPro" id="IPR051448">
    <property type="entry name" value="CdaR-like_regulators"/>
</dbReference>
<evidence type="ECO:0000259" key="2">
    <source>
        <dbReference type="Pfam" id="PF17853"/>
    </source>
</evidence>
<dbReference type="OrthoDB" id="142218at2"/>
<dbReference type="Pfam" id="PF17853">
    <property type="entry name" value="GGDEF_2"/>
    <property type="match status" value="1"/>
</dbReference>
<dbReference type="EMBL" id="JRJU01000047">
    <property type="protein sequence ID" value="KHF38195.1"/>
    <property type="molecule type" value="Genomic_DNA"/>
</dbReference>
<feature type="domain" description="CdaR GGDEF-like" evidence="2">
    <location>
        <begin position="286"/>
        <end position="395"/>
    </location>
</feature>
<name>A0A0B0IA82_9BACI</name>
<organism evidence="3 4">
    <name type="scientific">Halalkalibacter okhensis</name>
    <dbReference type="NCBI Taxonomy" id="333138"/>
    <lineage>
        <taxon>Bacteria</taxon>
        <taxon>Bacillati</taxon>
        <taxon>Bacillota</taxon>
        <taxon>Bacilli</taxon>
        <taxon>Bacillales</taxon>
        <taxon>Bacillaceae</taxon>
        <taxon>Halalkalibacter</taxon>
    </lineage>
</organism>
<dbReference type="Pfam" id="PF07905">
    <property type="entry name" value="PucR"/>
    <property type="match status" value="1"/>
</dbReference>
<sequence length="449" mass="51376">MKLNQLMEIGGLKKCKIVAGLGGVQNNVDVVTVMEVPDIIKWLSGNELILTSLYSIKDDSMAQANLIKLLYNVGASAIAIKTNRYVPEIPKSMRRESEKYRLPIIEIPEQITYAEILHPAMNAIFHQEIDIDMAQDNRGILERSFSGGVKQILATLASIVEHRVYLDILVPYINEKYQQNDIELLSEYQVKKLENYKNTMTIMRKIDGEYKNFIITPIFVEQELCGTISCFGIEADSFSKIVDMERASKLISLLSHKNKATYDVHQTYKNDFLRDLFLNNSLVAHDLIEKGRLFKYKHNIEYSCIVIKFKQDTVNKSIMNFIETILKRVDPDAIAGIIRGAIYVLLTDSEIDLKLNKLIACIDKQLKEYKIGVGRAHKGIEGVRKSFRECEQAVKFDNYSSIGSYFHYNDIGVYKLFSLVEDKDELMKFYLDTLGKLDDSKSDLNLIDT</sequence>
<keyword evidence="4" id="KW-1185">Reference proteome</keyword>
<dbReference type="Proteomes" id="UP000030832">
    <property type="component" value="Unassembled WGS sequence"/>
</dbReference>
<dbReference type="InterPro" id="IPR012914">
    <property type="entry name" value="PucR_dom"/>
</dbReference>
<evidence type="ECO:0000313" key="3">
    <source>
        <dbReference type="EMBL" id="KHF38195.1"/>
    </source>
</evidence>
<dbReference type="AlphaFoldDB" id="A0A0B0IA82"/>
<dbReference type="eggNOG" id="COG3835">
    <property type="taxonomic scope" value="Bacteria"/>
</dbReference>
<dbReference type="STRING" id="333138.LQ50_22550"/>
<accession>A0A0B0IA82</accession>
<comment type="caution">
    <text evidence="3">The sequence shown here is derived from an EMBL/GenBank/DDBJ whole genome shotgun (WGS) entry which is preliminary data.</text>
</comment>
<gene>
    <name evidence="3" type="ORF">LQ50_22550</name>
</gene>